<keyword evidence="1" id="KW-0472">Membrane</keyword>
<comment type="caution">
    <text evidence="2">The sequence shown here is derived from an EMBL/GenBank/DDBJ whole genome shotgun (WGS) entry which is preliminary data.</text>
</comment>
<accession>A0ABR7Y8Z6</accession>
<keyword evidence="1" id="KW-0812">Transmembrane</keyword>
<organism evidence="2 3">
    <name type="scientific">Sphingobacterium arenae</name>
    <dbReference type="NCBI Taxonomy" id="1280598"/>
    <lineage>
        <taxon>Bacteria</taxon>
        <taxon>Pseudomonadati</taxon>
        <taxon>Bacteroidota</taxon>
        <taxon>Sphingobacteriia</taxon>
        <taxon>Sphingobacteriales</taxon>
        <taxon>Sphingobacteriaceae</taxon>
        <taxon>Sphingobacterium</taxon>
    </lineage>
</organism>
<evidence type="ECO:0000313" key="3">
    <source>
        <dbReference type="Proteomes" id="UP000606494"/>
    </source>
</evidence>
<evidence type="ECO:0000313" key="2">
    <source>
        <dbReference type="EMBL" id="MBD1427765.1"/>
    </source>
</evidence>
<feature type="transmembrane region" description="Helical" evidence="1">
    <location>
        <begin position="12"/>
        <end position="35"/>
    </location>
</feature>
<keyword evidence="3" id="KW-1185">Reference proteome</keyword>
<keyword evidence="1" id="KW-1133">Transmembrane helix</keyword>
<feature type="transmembrane region" description="Helical" evidence="1">
    <location>
        <begin position="47"/>
        <end position="69"/>
    </location>
</feature>
<name>A0ABR7Y8Z6_9SPHI</name>
<feature type="transmembrane region" description="Helical" evidence="1">
    <location>
        <begin position="114"/>
        <end position="137"/>
    </location>
</feature>
<proteinExistence type="predicted"/>
<dbReference type="RefSeq" id="WP_380934541.1">
    <property type="nucleotide sequence ID" value="NZ_JBHUOU010000021.1"/>
</dbReference>
<feature type="transmembrane region" description="Helical" evidence="1">
    <location>
        <begin position="90"/>
        <end position="108"/>
    </location>
</feature>
<evidence type="ECO:0000256" key="1">
    <source>
        <dbReference type="SAM" id="Phobius"/>
    </source>
</evidence>
<reference evidence="2 3" key="1">
    <citation type="submission" date="2020-08" db="EMBL/GenBank/DDBJ databases">
        <title>Sphingobacterium sp. DN00404 isolated from aquaculture water.</title>
        <authorList>
            <person name="Zhang M."/>
        </authorList>
    </citation>
    <scope>NUCLEOTIDE SEQUENCE [LARGE SCALE GENOMIC DNA]</scope>
    <source>
        <strain evidence="2 3">KCTC 32294</strain>
    </source>
</reference>
<sequence>MYRSMQTQILPYVRTSLMLTDAICSNMAFVGAFFWVKSYGVMTEEAIWTNFYSLWALFNLVNTVAALHLRLYARSTIKRLKKLVYTTWKSVVILLALFTGCTLIEYWFRGVGYFLLVLAALLIVYVVLSRLLLAYLYTNHLCVQS</sequence>
<gene>
    <name evidence="2" type="ORF">H8B17_19470</name>
</gene>
<protein>
    <submittedName>
        <fullName evidence="2">Uncharacterized protein</fullName>
    </submittedName>
</protein>
<dbReference type="Proteomes" id="UP000606494">
    <property type="component" value="Unassembled WGS sequence"/>
</dbReference>
<dbReference type="EMBL" id="JACNYK010000008">
    <property type="protein sequence ID" value="MBD1427765.1"/>
    <property type="molecule type" value="Genomic_DNA"/>
</dbReference>